<dbReference type="GeneID" id="111452997"/>
<dbReference type="Gene3D" id="1.10.287.110">
    <property type="entry name" value="DnaJ domain"/>
    <property type="match status" value="1"/>
</dbReference>
<dbReference type="CDD" id="cd06257">
    <property type="entry name" value="DnaJ"/>
    <property type="match status" value="1"/>
</dbReference>
<dbReference type="InterPro" id="IPR036869">
    <property type="entry name" value="J_dom_sf"/>
</dbReference>
<dbReference type="PROSITE" id="PS00636">
    <property type="entry name" value="DNAJ_1"/>
    <property type="match status" value="1"/>
</dbReference>
<dbReference type="PANTHER" id="PTHR45090:SF4">
    <property type="entry name" value="J DOMAIN-CONTAINING PROTEIN"/>
    <property type="match status" value="1"/>
</dbReference>
<feature type="domain" description="J" evidence="1">
    <location>
        <begin position="107"/>
        <end position="174"/>
    </location>
</feature>
<sequence length="238" mass="26949">MILELDTGQSGSKDVGPPKGWINTAVERRRKNREMQCSDFTYSVGDYRILIPSSPSITGRRQISGQRSRVFFPNTPPCNSTRLPSLSIRAKASFNGGIASSEAADGSFYDLLGISESGSLAEIKRAYKQLARKYHPDVSPPGRAEEYTKRFIRVQEAYETLSDPRRRALYDRDMVGGLQVAFSARRRYDVDEGVPDKSAWKSCWKAQISELKKRSMDKDSKHNLSWGARMRQQMNEQV</sequence>
<dbReference type="Pfam" id="PF00226">
    <property type="entry name" value="DnaJ"/>
    <property type="match status" value="1"/>
</dbReference>
<dbReference type="InterPro" id="IPR053232">
    <property type="entry name" value="DnaJ_C/III_chloroplastic"/>
</dbReference>
<dbReference type="InterPro" id="IPR018253">
    <property type="entry name" value="DnaJ_domain_CS"/>
</dbReference>
<dbReference type="PRINTS" id="PR00625">
    <property type="entry name" value="JDOMAIN"/>
</dbReference>
<dbReference type="AlphaFoldDB" id="A0A6J1GCT3"/>
<dbReference type="PANTHER" id="PTHR45090">
    <property type="entry name" value="CHAPERONE PROTEIN DNAJ 20 CHLOROPLASTIC"/>
    <property type="match status" value="1"/>
</dbReference>
<dbReference type="InterPro" id="IPR001623">
    <property type="entry name" value="DnaJ_domain"/>
</dbReference>
<dbReference type="SMART" id="SM00271">
    <property type="entry name" value="DnaJ"/>
    <property type="match status" value="1"/>
</dbReference>
<evidence type="ECO:0000313" key="2">
    <source>
        <dbReference type="Proteomes" id="UP000504609"/>
    </source>
</evidence>
<keyword evidence="2" id="KW-1185">Reference proteome</keyword>
<dbReference type="KEGG" id="cmos:111452997"/>
<dbReference type="PROSITE" id="PS50076">
    <property type="entry name" value="DNAJ_2"/>
    <property type="match status" value="1"/>
</dbReference>
<accession>A0A6J1GCT3</accession>
<proteinExistence type="predicted"/>
<evidence type="ECO:0000259" key="1">
    <source>
        <dbReference type="PROSITE" id="PS50076"/>
    </source>
</evidence>
<organism evidence="2 3">
    <name type="scientific">Cucurbita moschata</name>
    <name type="common">Winter crookneck squash</name>
    <name type="synonym">Cucurbita pepo var. moschata</name>
    <dbReference type="NCBI Taxonomy" id="3662"/>
    <lineage>
        <taxon>Eukaryota</taxon>
        <taxon>Viridiplantae</taxon>
        <taxon>Streptophyta</taxon>
        <taxon>Embryophyta</taxon>
        <taxon>Tracheophyta</taxon>
        <taxon>Spermatophyta</taxon>
        <taxon>Magnoliopsida</taxon>
        <taxon>eudicotyledons</taxon>
        <taxon>Gunneridae</taxon>
        <taxon>Pentapetalae</taxon>
        <taxon>rosids</taxon>
        <taxon>fabids</taxon>
        <taxon>Cucurbitales</taxon>
        <taxon>Cucurbitaceae</taxon>
        <taxon>Cucurbiteae</taxon>
        <taxon>Cucurbita</taxon>
    </lineage>
</organism>
<protein>
    <submittedName>
        <fullName evidence="3">Chaperone protein dnaJ 20, chloroplastic-like</fullName>
    </submittedName>
</protein>
<evidence type="ECO:0000313" key="3">
    <source>
        <dbReference type="RefSeq" id="XP_022949677.1"/>
    </source>
</evidence>
<dbReference type="Proteomes" id="UP000504609">
    <property type="component" value="Unplaced"/>
</dbReference>
<dbReference type="GO" id="GO:0009507">
    <property type="term" value="C:chloroplast"/>
    <property type="evidence" value="ECO:0007669"/>
    <property type="project" value="TreeGrafter"/>
</dbReference>
<dbReference type="FunFam" id="1.10.287.110:FF:000145">
    <property type="entry name" value="Chaperone protein dnaJ 20, chloroplastic"/>
    <property type="match status" value="1"/>
</dbReference>
<name>A0A6J1GCT3_CUCMO</name>
<reference evidence="3" key="1">
    <citation type="submission" date="2025-08" db="UniProtKB">
        <authorList>
            <consortium name="RefSeq"/>
        </authorList>
    </citation>
    <scope>IDENTIFICATION</scope>
    <source>
        <tissue evidence="3">Young leaves</tissue>
    </source>
</reference>
<gene>
    <name evidence="3" type="primary">LOC111452997</name>
</gene>
<dbReference type="RefSeq" id="XP_022949677.1">
    <property type="nucleotide sequence ID" value="XM_023093909.1"/>
</dbReference>
<dbReference type="SUPFAM" id="SSF46565">
    <property type="entry name" value="Chaperone J-domain"/>
    <property type="match status" value="1"/>
</dbReference>